<evidence type="ECO:0000313" key="2">
    <source>
        <dbReference type="EMBL" id="GAA5040486.1"/>
    </source>
</evidence>
<evidence type="ECO:0008006" key="4">
    <source>
        <dbReference type="Google" id="ProtNLM"/>
    </source>
</evidence>
<organism evidence="2 3">
    <name type="scientific">Haladaptatus pallidirubidus</name>
    <dbReference type="NCBI Taxonomy" id="1008152"/>
    <lineage>
        <taxon>Archaea</taxon>
        <taxon>Methanobacteriati</taxon>
        <taxon>Methanobacteriota</taxon>
        <taxon>Stenosarchaea group</taxon>
        <taxon>Halobacteria</taxon>
        <taxon>Halobacteriales</taxon>
        <taxon>Haladaptataceae</taxon>
        <taxon>Haladaptatus</taxon>
    </lineage>
</organism>
<evidence type="ECO:0000313" key="3">
    <source>
        <dbReference type="Proteomes" id="UP001501729"/>
    </source>
</evidence>
<dbReference type="RefSeq" id="WP_227774766.1">
    <property type="nucleotide sequence ID" value="NZ_BAABKX010000001.1"/>
</dbReference>
<dbReference type="EMBL" id="BAABKX010000001">
    <property type="protein sequence ID" value="GAA5040486.1"/>
    <property type="molecule type" value="Genomic_DNA"/>
</dbReference>
<reference evidence="2 3" key="1">
    <citation type="journal article" date="2019" name="Int. J. Syst. Evol. Microbiol.">
        <title>The Global Catalogue of Microorganisms (GCM) 10K type strain sequencing project: providing services to taxonomists for standard genome sequencing and annotation.</title>
        <authorList>
            <consortium name="The Broad Institute Genomics Platform"/>
            <consortium name="The Broad Institute Genome Sequencing Center for Infectious Disease"/>
            <person name="Wu L."/>
            <person name="Ma J."/>
        </authorList>
    </citation>
    <scope>NUCLEOTIDE SEQUENCE [LARGE SCALE GENOMIC DNA]</scope>
    <source>
        <strain evidence="2 3">JCM 17504</strain>
    </source>
</reference>
<name>A0AAV3UAH4_9EURY</name>
<keyword evidence="1" id="KW-0812">Transmembrane</keyword>
<proteinExistence type="predicted"/>
<gene>
    <name evidence="2" type="ORF">GCM10025751_01170</name>
</gene>
<protein>
    <recommendedName>
        <fullName evidence="4">ABC transporter permease</fullName>
    </recommendedName>
</protein>
<keyword evidence="1" id="KW-1133">Transmembrane helix</keyword>
<feature type="transmembrane region" description="Helical" evidence="1">
    <location>
        <begin position="12"/>
        <end position="35"/>
    </location>
</feature>
<dbReference type="AlphaFoldDB" id="A0AAV3UAH4"/>
<feature type="transmembrane region" description="Helical" evidence="1">
    <location>
        <begin position="73"/>
        <end position="93"/>
    </location>
</feature>
<evidence type="ECO:0000256" key="1">
    <source>
        <dbReference type="SAM" id="Phobius"/>
    </source>
</evidence>
<comment type="caution">
    <text evidence="2">The sequence shown here is derived from an EMBL/GenBank/DDBJ whole genome shotgun (WGS) entry which is preliminary data.</text>
</comment>
<sequence length="99" mass="10257">MYEVRVFDRRTVHTIGTLSIASGVALLVLSIPAILLGTTAVVSRTKTAGEALDTVLQSVPPNAFVLGASETTLTLGLLGLGASCWLMGFGLLLQGRTEG</sequence>
<accession>A0AAV3UAH4</accession>
<keyword evidence="3" id="KW-1185">Reference proteome</keyword>
<dbReference type="GeneID" id="68614814"/>
<keyword evidence="1" id="KW-0472">Membrane</keyword>
<dbReference type="Proteomes" id="UP001501729">
    <property type="component" value="Unassembled WGS sequence"/>
</dbReference>